<protein>
    <submittedName>
        <fullName evidence="11">MFS transporter</fullName>
    </submittedName>
</protein>
<dbReference type="FunFam" id="1.20.1250.20:FF:000001">
    <property type="entry name" value="Dicarboxylate MFS transporter"/>
    <property type="match status" value="1"/>
</dbReference>
<feature type="transmembrane region" description="Helical" evidence="9">
    <location>
        <begin position="292"/>
        <end position="310"/>
    </location>
</feature>
<sequence>MSNAPNPALPISAAPATTTDSGDASVARKAAIAAAAGTAIEYYEFGIYGYLAATIGPLFFPSDNATASLLAILAVFGSAFLMRPIGGIVLGRLGDRFGRRSVLLVTVIGMGVATAAIGFLPVAATAGIGAPILLFLVRLAQGFFAGGEVTGAAAYVAESAPPGRRGFYGAFTPVGVSVGAALAATVCGLTTSILGPDALSAWGWRIPFLSAIPMVLISFLVRKRIEESVAFQQFQQHNEPTKAPLTEVFSQHMPAVVKVLVLAFGQNVGYWIGLVFMNIYLTTYLKYDKATVYWIMACVSITMALLMPFWGGLSDRLGRRKVLAIGFVGYAVLVLPMMMLMDQHSIGLAFLAMLIVALPMPIVQSVGYPTYSEQFPTRVRYSGMAFSFNIGAILGGGVTPYVATALIGSTGNLLSPAYLLMGGSAIALLTLLWVKETAKDALQ</sequence>
<evidence type="ECO:0000256" key="8">
    <source>
        <dbReference type="SAM" id="MobiDB-lite"/>
    </source>
</evidence>
<dbReference type="RefSeq" id="WP_101685066.1">
    <property type="nucleotide sequence ID" value="NZ_PJRP01000022.1"/>
</dbReference>
<keyword evidence="3" id="KW-1003">Cell membrane</keyword>
<dbReference type="GO" id="GO:0015293">
    <property type="term" value="F:symporter activity"/>
    <property type="evidence" value="ECO:0007669"/>
    <property type="project" value="UniProtKB-KW"/>
</dbReference>
<dbReference type="SUPFAM" id="SSF103473">
    <property type="entry name" value="MFS general substrate transporter"/>
    <property type="match status" value="1"/>
</dbReference>
<evidence type="ECO:0000256" key="5">
    <source>
        <dbReference type="ARBA" id="ARBA00022847"/>
    </source>
</evidence>
<keyword evidence="5" id="KW-0769">Symport</keyword>
<evidence type="ECO:0000259" key="10">
    <source>
        <dbReference type="PROSITE" id="PS50850"/>
    </source>
</evidence>
<dbReference type="Proteomes" id="UP000234341">
    <property type="component" value="Unassembled WGS sequence"/>
</dbReference>
<accession>A0A2N5C3L8</accession>
<evidence type="ECO:0000256" key="9">
    <source>
        <dbReference type="SAM" id="Phobius"/>
    </source>
</evidence>
<feature type="transmembrane region" description="Helical" evidence="9">
    <location>
        <begin position="168"/>
        <end position="195"/>
    </location>
</feature>
<dbReference type="PANTHER" id="PTHR43528">
    <property type="entry name" value="ALPHA-KETOGLUTARATE PERMEASE"/>
    <property type="match status" value="1"/>
</dbReference>
<dbReference type="Pfam" id="PF07690">
    <property type="entry name" value="MFS_1"/>
    <property type="match status" value="1"/>
</dbReference>
<proteinExistence type="predicted"/>
<evidence type="ECO:0000256" key="4">
    <source>
        <dbReference type="ARBA" id="ARBA00022692"/>
    </source>
</evidence>
<organism evidence="11 12">
    <name type="scientific">Cupriavidus pauculus</name>
    <dbReference type="NCBI Taxonomy" id="82633"/>
    <lineage>
        <taxon>Bacteria</taxon>
        <taxon>Pseudomonadati</taxon>
        <taxon>Pseudomonadota</taxon>
        <taxon>Betaproteobacteria</taxon>
        <taxon>Burkholderiales</taxon>
        <taxon>Burkholderiaceae</taxon>
        <taxon>Cupriavidus</taxon>
    </lineage>
</organism>
<dbReference type="PROSITE" id="PS50850">
    <property type="entry name" value="MFS"/>
    <property type="match status" value="1"/>
</dbReference>
<dbReference type="GO" id="GO:0005886">
    <property type="term" value="C:plasma membrane"/>
    <property type="evidence" value="ECO:0007669"/>
    <property type="project" value="UniProtKB-SubCell"/>
</dbReference>
<evidence type="ECO:0000256" key="2">
    <source>
        <dbReference type="ARBA" id="ARBA00022448"/>
    </source>
</evidence>
<evidence type="ECO:0000256" key="1">
    <source>
        <dbReference type="ARBA" id="ARBA00004651"/>
    </source>
</evidence>
<feature type="transmembrane region" description="Helical" evidence="9">
    <location>
        <begin position="413"/>
        <end position="434"/>
    </location>
</feature>
<feature type="transmembrane region" description="Helical" evidence="9">
    <location>
        <begin position="201"/>
        <end position="221"/>
    </location>
</feature>
<name>A0A2N5C3L8_9BURK</name>
<keyword evidence="7 9" id="KW-0472">Membrane</keyword>
<keyword evidence="4 9" id="KW-0812">Transmembrane</keyword>
<feature type="transmembrane region" description="Helical" evidence="9">
    <location>
        <begin position="259"/>
        <end position="280"/>
    </location>
</feature>
<evidence type="ECO:0000313" key="12">
    <source>
        <dbReference type="Proteomes" id="UP000234341"/>
    </source>
</evidence>
<feature type="transmembrane region" description="Helical" evidence="9">
    <location>
        <begin position="346"/>
        <end position="363"/>
    </location>
</feature>
<keyword evidence="6 9" id="KW-1133">Transmembrane helix</keyword>
<dbReference type="InterPro" id="IPR020846">
    <property type="entry name" value="MFS_dom"/>
</dbReference>
<gene>
    <name evidence="11" type="ORF">CYJ10_29910</name>
</gene>
<evidence type="ECO:0000256" key="7">
    <source>
        <dbReference type="ARBA" id="ARBA00023136"/>
    </source>
</evidence>
<feature type="transmembrane region" description="Helical" evidence="9">
    <location>
        <begin position="102"/>
        <end position="126"/>
    </location>
</feature>
<dbReference type="Pfam" id="PF00083">
    <property type="entry name" value="Sugar_tr"/>
    <property type="match status" value="1"/>
</dbReference>
<keyword evidence="2" id="KW-0813">Transport</keyword>
<dbReference type="AlphaFoldDB" id="A0A2N5C3L8"/>
<feature type="transmembrane region" description="Helical" evidence="9">
    <location>
        <begin position="132"/>
        <end position="156"/>
    </location>
</feature>
<dbReference type="InterPro" id="IPR011701">
    <property type="entry name" value="MFS"/>
</dbReference>
<reference evidence="11 12" key="1">
    <citation type="submission" date="2017-12" db="EMBL/GenBank/DDBJ databases">
        <title>Genome sequence of the active heterotrophic nitrifier-denitrifier, Cupriavidus pauculus UM1.</title>
        <authorList>
            <person name="Putonti C."/>
            <person name="Castignetti D."/>
        </authorList>
    </citation>
    <scope>NUCLEOTIDE SEQUENCE [LARGE SCALE GENOMIC DNA]</scope>
    <source>
        <strain evidence="11 12">UM1</strain>
    </source>
</reference>
<comment type="caution">
    <text evidence="11">The sequence shown here is derived from an EMBL/GenBank/DDBJ whole genome shotgun (WGS) entry which is preliminary data.</text>
</comment>
<evidence type="ECO:0000256" key="6">
    <source>
        <dbReference type="ARBA" id="ARBA00022989"/>
    </source>
</evidence>
<feature type="transmembrane region" description="Helical" evidence="9">
    <location>
        <begin position="322"/>
        <end position="340"/>
    </location>
</feature>
<dbReference type="Gene3D" id="1.20.1250.20">
    <property type="entry name" value="MFS general substrate transporter like domains"/>
    <property type="match status" value="2"/>
</dbReference>
<dbReference type="OrthoDB" id="3690818at2"/>
<feature type="domain" description="Major facilitator superfamily (MFS) profile" evidence="10">
    <location>
        <begin position="30"/>
        <end position="439"/>
    </location>
</feature>
<feature type="region of interest" description="Disordered" evidence="8">
    <location>
        <begin position="1"/>
        <end position="21"/>
    </location>
</feature>
<evidence type="ECO:0000256" key="3">
    <source>
        <dbReference type="ARBA" id="ARBA00022475"/>
    </source>
</evidence>
<evidence type="ECO:0000313" key="11">
    <source>
        <dbReference type="EMBL" id="PLP96811.1"/>
    </source>
</evidence>
<feature type="transmembrane region" description="Helical" evidence="9">
    <location>
        <begin position="67"/>
        <end position="90"/>
    </location>
</feature>
<dbReference type="InterPro" id="IPR036259">
    <property type="entry name" value="MFS_trans_sf"/>
</dbReference>
<dbReference type="InterPro" id="IPR005828">
    <property type="entry name" value="MFS_sugar_transport-like"/>
</dbReference>
<comment type="subcellular location">
    <subcellularLocation>
        <location evidence="1">Cell membrane</location>
        <topology evidence="1">Multi-pass membrane protein</topology>
    </subcellularLocation>
</comment>
<dbReference type="EMBL" id="PJRP01000022">
    <property type="protein sequence ID" value="PLP96811.1"/>
    <property type="molecule type" value="Genomic_DNA"/>
</dbReference>
<dbReference type="InterPro" id="IPR051084">
    <property type="entry name" value="H+-coupled_symporters"/>
</dbReference>
<dbReference type="PANTHER" id="PTHR43528:SF1">
    <property type="entry name" value="ALPHA-KETOGLUTARATE PERMEASE"/>
    <property type="match status" value="1"/>
</dbReference>
<feature type="transmembrane region" description="Helical" evidence="9">
    <location>
        <begin position="384"/>
        <end position="407"/>
    </location>
</feature>